<keyword evidence="2" id="KW-1185">Reference proteome</keyword>
<accession>A0A2T2NDW2</accession>
<protein>
    <submittedName>
        <fullName evidence="1">Uncharacterized protein</fullName>
    </submittedName>
</protein>
<dbReference type="AlphaFoldDB" id="A0A2T2NDW2"/>
<evidence type="ECO:0000313" key="2">
    <source>
        <dbReference type="Proteomes" id="UP000240883"/>
    </source>
</evidence>
<reference evidence="1 2" key="1">
    <citation type="journal article" date="2018" name="Front. Microbiol.">
        <title>Genome-Wide Analysis of Corynespora cassiicola Leaf Fall Disease Putative Effectors.</title>
        <authorList>
            <person name="Lopez D."/>
            <person name="Ribeiro S."/>
            <person name="Label P."/>
            <person name="Fumanal B."/>
            <person name="Venisse J.S."/>
            <person name="Kohler A."/>
            <person name="de Oliveira R.R."/>
            <person name="Labutti K."/>
            <person name="Lipzen A."/>
            <person name="Lail K."/>
            <person name="Bauer D."/>
            <person name="Ohm R.A."/>
            <person name="Barry K.W."/>
            <person name="Spatafora J."/>
            <person name="Grigoriev I.V."/>
            <person name="Martin F.M."/>
            <person name="Pujade-Renaud V."/>
        </authorList>
    </citation>
    <scope>NUCLEOTIDE SEQUENCE [LARGE SCALE GENOMIC DNA]</scope>
    <source>
        <strain evidence="1 2">Philippines</strain>
    </source>
</reference>
<gene>
    <name evidence="1" type="ORF">BS50DRAFT_112412</name>
</gene>
<organism evidence="1 2">
    <name type="scientific">Corynespora cassiicola Philippines</name>
    <dbReference type="NCBI Taxonomy" id="1448308"/>
    <lineage>
        <taxon>Eukaryota</taxon>
        <taxon>Fungi</taxon>
        <taxon>Dikarya</taxon>
        <taxon>Ascomycota</taxon>
        <taxon>Pezizomycotina</taxon>
        <taxon>Dothideomycetes</taxon>
        <taxon>Pleosporomycetidae</taxon>
        <taxon>Pleosporales</taxon>
        <taxon>Corynesporascaceae</taxon>
        <taxon>Corynespora</taxon>
    </lineage>
</organism>
<dbReference type="EMBL" id="KZ678140">
    <property type="protein sequence ID" value="PSN63426.1"/>
    <property type="molecule type" value="Genomic_DNA"/>
</dbReference>
<name>A0A2T2NDW2_CORCC</name>
<sequence length="200" mass="22370">MVPGSNKKSSMISHTLYFPLSLSPCGMTCLSSRRAAHQQYPGFRLHIRKRVTCAARPRRAPPCTSPIHQTAHRHFAYLLLSFLYVQGAGIISDLALHEAPTQTPRPLLGHVSHTPISHVQLAMHLDILVITYHSSLALRFNLVYARTRSISLNIHTLLEKKKGNGDSWGPVELSSNHTVRAKTKTRTKETFIQRVTASVH</sequence>
<proteinExistence type="predicted"/>
<evidence type="ECO:0000313" key="1">
    <source>
        <dbReference type="EMBL" id="PSN63426.1"/>
    </source>
</evidence>
<dbReference type="Proteomes" id="UP000240883">
    <property type="component" value="Unassembled WGS sequence"/>
</dbReference>